<dbReference type="AlphaFoldDB" id="A0AAJ7WD78"/>
<dbReference type="GeneID" id="113464702"/>
<dbReference type="Gene3D" id="3.30.540.10">
    <property type="entry name" value="Fructose-1,6-Bisphosphatase, subunit A, domain 1"/>
    <property type="match status" value="1"/>
</dbReference>
<dbReference type="Pfam" id="PF00459">
    <property type="entry name" value="Inositol_P"/>
    <property type="match status" value="1"/>
</dbReference>
<reference evidence="3" key="1">
    <citation type="submission" date="2025-08" db="UniProtKB">
        <authorList>
            <consortium name="RefSeq"/>
        </authorList>
    </citation>
    <scope>IDENTIFICATION</scope>
    <source>
        <tissue evidence="3">Whole body</tissue>
    </source>
</reference>
<sequence>MNVTDDIEEYYKAAEGLVLTAGKIIEGAINLNKNIKIKGIEWDLVTEYDRRIEDDLKRQLSNMYPQHKNFQVYW</sequence>
<dbReference type="Proteomes" id="UP000694925">
    <property type="component" value="Unplaced"/>
</dbReference>
<evidence type="ECO:0000313" key="2">
    <source>
        <dbReference type="Proteomes" id="UP000694925"/>
    </source>
</evidence>
<dbReference type="KEGG" id="ccal:113464702"/>
<gene>
    <name evidence="3" type="primary">LOC113464702</name>
</gene>
<accession>A0AAJ7WD78</accession>
<organism evidence="2 3">
    <name type="scientific">Ceratina calcarata</name>
    <dbReference type="NCBI Taxonomy" id="156304"/>
    <lineage>
        <taxon>Eukaryota</taxon>
        <taxon>Metazoa</taxon>
        <taxon>Ecdysozoa</taxon>
        <taxon>Arthropoda</taxon>
        <taxon>Hexapoda</taxon>
        <taxon>Insecta</taxon>
        <taxon>Pterygota</taxon>
        <taxon>Neoptera</taxon>
        <taxon>Endopterygota</taxon>
        <taxon>Hymenoptera</taxon>
        <taxon>Apocrita</taxon>
        <taxon>Aculeata</taxon>
        <taxon>Apoidea</taxon>
        <taxon>Anthophila</taxon>
        <taxon>Apidae</taxon>
        <taxon>Ceratina</taxon>
        <taxon>Zadontomerus</taxon>
    </lineage>
</organism>
<dbReference type="InterPro" id="IPR000760">
    <property type="entry name" value="Inositol_monophosphatase-like"/>
</dbReference>
<dbReference type="SUPFAM" id="SSF56655">
    <property type="entry name" value="Carbohydrate phosphatase"/>
    <property type="match status" value="1"/>
</dbReference>
<protein>
    <submittedName>
        <fullName evidence="3">Inositol monophosphatase 2-like</fullName>
    </submittedName>
</protein>
<dbReference type="RefSeq" id="XP_026671889.1">
    <property type="nucleotide sequence ID" value="XM_026816088.1"/>
</dbReference>
<proteinExistence type="inferred from homology"/>
<evidence type="ECO:0000256" key="1">
    <source>
        <dbReference type="ARBA" id="ARBA00009759"/>
    </source>
</evidence>
<keyword evidence="2" id="KW-1185">Reference proteome</keyword>
<name>A0AAJ7WD78_9HYME</name>
<comment type="similarity">
    <text evidence="1">Belongs to the inositol monophosphatase superfamily.</text>
</comment>
<evidence type="ECO:0000313" key="3">
    <source>
        <dbReference type="RefSeq" id="XP_026671889.1"/>
    </source>
</evidence>